<dbReference type="PANTHER" id="PTHR43818">
    <property type="entry name" value="BCDNA.GH03377"/>
    <property type="match status" value="1"/>
</dbReference>
<dbReference type="Gene3D" id="3.30.360.10">
    <property type="entry name" value="Dihydrodipicolinate Reductase, domain 2"/>
    <property type="match status" value="1"/>
</dbReference>
<evidence type="ECO:0000259" key="3">
    <source>
        <dbReference type="Pfam" id="PF22725"/>
    </source>
</evidence>
<dbReference type="InterPro" id="IPR036291">
    <property type="entry name" value="NAD(P)-bd_dom_sf"/>
</dbReference>
<evidence type="ECO:0000313" key="5">
    <source>
        <dbReference type="Proteomes" id="UP000077881"/>
    </source>
</evidence>
<dbReference type="GO" id="GO:0000166">
    <property type="term" value="F:nucleotide binding"/>
    <property type="evidence" value="ECO:0007669"/>
    <property type="project" value="InterPro"/>
</dbReference>
<dbReference type="Gene3D" id="3.40.50.720">
    <property type="entry name" value="NAD(P)-binding Rossmann-like Domain"/>
    <property type="match status" value="1"/>
</dbReference>
<keyword evidence="1" id="KW-0560">Oxidoreductase</keyword>
<proteinExistence type="predicted"/>
<dbReference type="SUPFAM" id="SSF55347">
    <property type="entry name" value="Glyceraldehyde-3-phosphate dehydrogenase-like, C-terminal domain"/>
    <property type="match status" value="1"/>
</dbReference>
<dbReference type="InterPro" id="IPR055170">
    <property type="entry name" value="GFO_IDH_MocA-like_dom"/>
</dbReference>
<dbReference type="PATRIC" id="fig|217031.6.peg.3861"/>
<dbReference type="GO" id="GO:0016491">
    <property type="term" value="F:oxidoreductase activity"/>
    <property type="evidence" value="ECO:0007669"/>
    <property type="project" value="UniProtKB-KW"/>
</dbReference>
<dbReference type="EMBL" id="LDJR01000058">
    <property type="protein sequence ID" value="OAK67895.1"/>
    <property type="molecule type" value="Genomic_DNA"/>
</dbReference>
<dbReference type="RefSeq" id="WP_057984082.1">
    <property type="nucleotide sequence ID" value="NZ_JAGGKH010000001.1"/>
</dbReference>
<protein>
    <submittedName>
        <fullName evidence="4">Oxidoreductase</fullName>
    </submittedName>
</protein>
<evidence type="ECO:0000256" key="1">
    <source>
        <dbReference type="ARBA" id="ARBA00023002"/>
    </source>
</evidence>
<name>A0A177ZJB7_9BACI</name>
<accession>A0A177ZJB7</accession>
<dbReference type="OrthoDB" id="9815825at2"/>
<dbReference type="InterPro" id="IPR000683">
    <property type="entry name" value="Gfo/Idh/MocA-like_OxRdtase_N"/>
</dbReference>
<dbReference type="PANTHER" id="PTHR43818:SF11">
    <property type="entry name" value="BCDNA.GH03377"/>
    <property type="match status" value="1"/>
</dbReference>
<dbReference type="Pfam" id="PF22725">
    <property type="entry name" value="GFO_IDH_MocA_C3"/>
    <property type="match status" value="1"/>
</dbReference>
<organism evidence="4 5">
    <name type="scientific">Lederbergia galactosidilytica</name>
    <dbReference type="NCBI Taxonomy" id="217031"/>
    <lineage>
        <taxon>Bacteria</taxon>
        <taxon>Bacillati</taxon>
        <taxon>Bacillota</taxon>
        <taxon>Bacilli</taxon>
        <taxon>Bacillales</taxon>
        <taxon>Bacillaceae</taxon>
        <taxon>Lederbergia</taxon>
    </lineage>
</organism>
<comment type="caution">
    <text evidence="4">The sequence shown here is derived from an EMBL/GenBank/DDBJ whole genome shotgun (WGS) entry which is preliminary data.</text>
</comment>
<gene>
    <name evidence="4" type="ORF">ABB05_17800</name>
</gene>
<feature type="domain" description="Gfo/Idh/MocA-like oxidoreductase N-terminal" evidence="2">
    <location>
        <begin position="4"/>
        <end position="121"/>
    </location>
</feature>
<dbReference type="SUPFAM" id="SSF51735">
    <property type="entry name" value="NAD(P)-binding Rossmann-fold domains"/>
    <property type="match status" value="1"/>
</dbReference>
<sequence>MREIRIGIIGVGQIGKRHLALYEAIEDVEVVAICDQNEQEARRVAAKYKIKHVYTDFRDLLARDDIEAVDVCLHNNFHAPISIAALKAGKHVYCEKPIAGTYFDGNAMVETAKETGKMLHIQLGTLYQKETKAAKALIDDGKLGKLYHARSNGFRRRGRPFVDGYGTKFFTNKATATGGALIDMGVYHIAQMLYLLDSPIPTRISGKVYQEMEMDPVRRAESQFDVEELALGFVKFADGLTLDIREAWSAHMGDFEASSVLGSLGGIRLPSMRAGGEATPFSFFSTVSDLDLNSTVDLNAMDIRRHRLRENEDAYDSSQQHWIAALQGRVKLLPTANIALQTMLISEAIYLSDRRGEEVSAAEVMEKSMSTAISL</sequence>
<dbReference type="AlphaFoldDB" id="A0A177ZJB7"/>
<dbReference type="InterPro" id="IPR050463">
    <property type="entry name" value="Gfo/Idh/MocA_oxidrdct_glycsds"/>
</dbReference>
<keyword evidence="5" id="KW-1185">Reference proteome</keyword>
<reference evidence="4 5" key="1">
    <citation type="submission" date="2015-05" db="EMBL/GenBank/DDBJ databases">
        <title>Comparison of genome.</title>
        <authorList>
            <person name="Zheng Z."/>
            <person name="Sun M."/>
        </authorList>
    </citation>
    <scope>NUCLEOTIDE SEQUENCE [LARGE SCALE GENOMIC DNA]</scope>
    <source>
        <strain evidence="4 5">G25-74</strain>
    </source>
</reference>
<evidence type="ECO:0000313" key="4">
    <source>
        <dbReference type="EMBL" id="OAK67895.1"/>
    </source>
</evidence>
<dbReference type="Proteomes" id="UP000077881">
    <property type="component" value="Unassembled WGS sequence"/>
</dbReference>
<dbReference type="STRING" id="217031.ABB05_17800"/>
<dbReference type="Pfam" id="PF01408">
    <property type="entry name" value="GFO_IDH_MocA"/>
    <property type="match status" value="1"/>
</dbReference>
<evidence type="ECO:0000259" key="2">
    <source>
        <dbReference type="Pfam" id="PF01408"/>
    </source>
</evidence>
<feature type="domain" description="GFO/IDH/MocA-like oxidoreductase" evidence="3">
    <location>
        <begin position="132"/>
        <end position="267"/>
    </location>
</feature>